<proteinExistence type="predicted"/>
<accession>A0A2P2CBT6</accession>
<protein>
    <recommendedName>
        <fullName evidence="2">TIGR03089 family protein</fullName>
    </recommendedName>
</protein>
<evidence type="ECO:0008006" key="2">
    <source>
        <dbReference type="Google" id="ProtNLM"/>
    </source>
</evidence>
<gene>
    <name evidence="1" type="ORF">NOCA2600007</name>
</gene>
<name>A0A2P2CBT6_9ZZZZ</name>
<reference evidence="1" key="1">
    <citation type="submission" date="2015-08" db="EMBL/GenBank/DDBJ databases">
        <authorList>
            <person name="Babu N.S."/>
            <person name="Beckwith C.J."/>
            <person name="Beseler K.G."/>
            <person name="Brison A."/>
            <person name="Carone J.V."/>
            <person name="Caskin T.P."/>
            <person name="Diamond M."/>
            <person name="Durham M.E."/>
            <person name="Foxe J.M."/>
            <person name="Go M."/>
            <person name="Henderson B.A."/>
            <person name="Jones I.B."/>
            <person name="McGettigan J.A."/>
            <person name="Micheletti S.J."/>
            <person name="Nasrallah M.E."/>
            <person name="Ortiz D."/>
            <person name="Piller C.R."/>
            <person name="Privatt S.R."/>
            <person name="Schneider S.L."/>
            <person name="Sharp S."/>
            <person name="Smith T.C."/>
            <person name="Stanton J.D."/>
            <person name="Ullery H.E."/>
            <person name="Wilson R.J."/>
            <person name="Serrano M.G."/>
            <person name="Buck G."/>
            <person name="Lee V."/>
            <person name="Wang Y."/>
            <person name="Carvalho R."/>
            <person name="Voegtly L."/>
            <person name="Shi R."/>
            <person name="Duckworth R."/>
            <person name="Johnson A."/>
            <person name="Loviza R."/>
            <person name="Walstead R."/>
            <person name="Shah Z."/>
            <person name="Kiflezghi M."/>
            <person name="Wade K."/>
            <person name="Ball S.L."/>
            <person name="Bradley K.W."/>
            <person name="Asai D.J."/>
            <person name="Bowman C.A."/>
            <person name="Russell D.A."/>
            <person name="Pope W.H."/>
            <person name="Jacobs-Sera D."/>
            <person name="Hendrix R.W."/>
            <person name="Hatfull G.F."/>
        </authorList>
    </citation>
    <scope>NUCLEOTIDE SEQUENCE</scope>
</reference>
<dbReference type="EMBL" id="CZKA01000057">
    <property type="protein sequence ID" value="CUR59431.1"/>
    <property type="molecule type" value="Genomic_DNA"/>
</dbReference>
<dbReference type="AlphaFoldDB" id="A0A2P2CBT6"/>
<dbReference type="InterPro" id="IPR017523">
    <property type="entry name" value="Rv3268"/>
</dbReference>
<sequence length="233" mass="25164">MTTFAAVLTDLLRRDPGRPLVTFYDDASGERVELSVATFANWVAKTSSLLVEELDGERGGSIRIDLPTHWLAPVFLGAAWTVGLVVTQDDEPDIVVCGPDSLTRWQSHPAALACSLRPLGTRFVEPLPAGVRDFGVEVWSQPDAFVPWDPPGPEDLAVEGATHAALFAERGAREPGCRLLTTANPASPDGLTSFTGPLLAGGSTVWVRHPDPTTWQHRYDEERATASDQPARS</sequence>
<organism evidence="1">
    <name type="scientific">metagenome</name>
    <dbReference type="NCBI Taxonomy" id="256318"/>
    <lineage>
        <taxon>unclassified sequences</taxon>
        <taxon>metagenomes</taxon>
    </lineage>
</organism>
<evidence type="ECO:0000313" key="1">
    <source>
        <dbReference type="EMBL" id="CUR59431.1"/>
    </source>
</evidence>
<dbReference type="NCBIfam" id="TIGR03089">
    <property type="entry name" value="TIGR03089 family protein"/>
    <property type="match status" value="1"/>
</dbReference>
<dbReference type="SUPFAM" id="SSF56801">
    <property type="entry name" value="Acetyl-CoA synthetase-like"/>
    <property type="match status" value="1"/>
</dbReference>